<dbReference type="Proteomes" id="UP001596266">
    <property type="component" value="Unassembled WGS sequence"/>
</dbReference>
<evidence type="ECO:0000313" key="1">
    <source>
        <dbReference type="EMBL" id="MFC6396389.1"/>
    </source>
</evidence>
<dbReference type="InterPro" id="IPR009078">
    <property type="entry name" value="Ferritin-like_SF"/>
</dbReference>
<dbReference type="SUPFAM" id="SSF47240">
    <property type="entry name" value="Ferritin-like"/>
    <property type="match status" value="1"/>
</dbReference>
<dbReference type="InterPro" id="IPR012347">
    <property type="entry name" value="Ferritin-like"/>
</dbReference>
<gene>
    <name evidence="1" type="ORF">ACFP57_05225</name>
</gene>
<reference evidence="2" key="1">
    <citation type="journal article" date="2019" name="Int. J. Syst. Evol. Microbiol.">
        <title>The Global Catalogue of Microorganisms (GCM) 10K type strain sequencing project: providing services to taxonomists for standard genome sequencing and annotation.</title>
        <authorList>
            <consortium name="The Broad Institute Genomics Platform"/>
            <consortium name="The Broad Institute Genome Sequencing Center for Infectious Disease"/>
            <person name="Wu L."/>
            <person name="Ma J."/>
        </authorList>
    </citation>
    <scope>NUCLEOTIDE SEQUENCE [LARGE SCALE GENOMIC DNA]</scope>
    <source>
        <strain evidence="2">CGMCC 1.15277</strain>
    </source>
</reference>
<protein>
    <submittedName>
        <fullName evidence="1">Uncharacterized protein</fullName>
    </submittedName>
</protein>
<evidence type="ECO:0000313" key="2">
    <source>
        <dbReference type="Proteomes" id="UP001596266"/>
    </source>
</evidence>
<dbReference type="Gene3D" id="1.20.1260.10">
    <property type="match status" value="1"/>
</dbReference>
<keyword evidence="2" id="KW-1185">Reference proteome</keyword>
<name>A0ABW1WYV1_9ACTN</name>
<proteinExistence type="predicted"/>
<comment type="caution">
    <text evidence="1">The sequence shown here is derived from an EMBL/GenBank/DDBJ whole genome shotgun (WGS) entry which is preliminary data.</text>
</comment>
<dbReference type="RefSeq" id="WP_343884974.1">
    <property type="nucleotide sequence ID" value="NZ_BAAAKI010000004.1"/>
</dbReference>
<sequence length="157" mass="17504">MTELIATYLQDHHAGSSTGVDAFGRVAEYHSDERVRSAVGRIADEVEADQQSLEQIMALVGAKTSTIKDVAGKVGEKVTRLKLNDRLTDRSPLSDVVELEALVMAVHGKGLLWEALLELDDPRLDRAQLQRLSDRAGSQRQELDHLRLTQVHKLRQE</sequence>
<organism evidence="1 2">
    <name type="scientific">Luteococcus sanguinis</name>
    <dbReference type="NCBI Taxonomy" id="174038"/>
    <lineage>
        <taxon>Bacteria</taxon>
        <taxon>Bacillati</taxon>
        <taxon>Actinomycetota</taxon>
        <taxon>Actinomycetes</taxon>
        <taxon>Propionibacteriales</taxon>
        <taxon>Propionibacteriaceae</taxon>
        <taxon>Luteococcus</taxon>
    </lineage>
</organism>
<accession>A0ABW1WYV1</accession>
<dbReference type="EMBL" id="JBHSUA010000009">
    <property type="protein sequence ID" value="MFC6396389.1"/>
    <property type="molecule type" value="Genomic_DNA"/>
</dbReference>